<dbReference type="RefSeq" id="XP_028534181.1">
    <property type="nucleotide sequence ID" value="XM_028677831.1"/>
</dbReference>
<protein>
    <submittedName>
        <fullName evidence="2">Uncharacterized protein</fullName>
    </submittedName>
</protein>
<organism evidence="2 3">
    <name type="scientific">Plasmodium relictum</name>
    <dbReference type="NCBI Taxonomy" id="85471"/>
    <lineage>
        <taxon>Eukaryota</taxon>
        <taxon>Sar</taxon>
        <taxon>Alveolata</taxon>
        <taxon>Apicomplexa</taxon>
        <taxon>Aconoidasida</taxon>
        <taxon>Haemosporida</taxon>
        <taxon>Plasmodiidae</taxon>
        <taxon>Plasmodium</taxon>
        <taxon>Plasmodium (Haemamoeba)</taxon>
    </lineage>
</organism>
<dbReference type="EMBL" id="LN835307">
    <property type="protein sequence ID" value="CRH01180.1"/>
    <property type="molecule type" value="Genomic_DNA"/>
</dbReference>
<dbReference type="Proteomes" id="UP000220158">
    <property type="component" value="Chromosome 12"/>
</dbReference>
<evidence type="ECO:0000256" key="1">
    <source>
        <dbReference type="SAM" id="SignalP"/>
    </source>
</evidence>
<accession>A0A1J1HCN2</accession>
<dbReference type="OMA" id="DCGKSNC"/>
<feature type="signal peptide" evidence="1">
    <location>
        <begin position="1"/>
        <end position="24"/>
    </location>
</feature>
<reference evidence="2 3" key="1">
    <citation type="submission" date="2015-04" db="EMBL/GenBank/DDBJ databases">
        <authorList>
            <consortium name="Pathogen Informatics"/>
        </authorList>
    </citation>
    <scope>NUCLEOTIDE SEQUENCE [LARGE SCALE GENOMIC DNA]</scope>
    <source>
        <strain evidence="2 3">SGS1</strain>
    </source>
</reference>
<evidence type="ECO:0000313" key="2">
    <source>
        <dbReference type="EMBL" id="CRH01180.1"/>
    </source>
</evidence>
<proteinExistence type="predicted"/>
<dbReference type="AlphaFoldDB" id="A0A1J1HCN2"/>
<dbReference type="GeneID" id="39737307"/>
<dbReference type="KEGG" id="prel:PRELSG_1206400"/>
<name>A0A1J1HCN2_PLARL</name>
<feature type="chain" id="PRO_5013085616" evidence="1">
    <location>
        <begin position="25"/>
        <end position="284"/>
    </location>
</feature>
<keyword evidence="1" id="KW-0732">Signal</keyword>
<gene>
    <name evidence="2" type="ORF">PRELSG_1206400</name>
</gene>
<sequence length="284" mass="32531">MIIKKFILLNFFLLVVFLYKHLKSDFFVCKCFESSVKIIEEKRNDYVLDDAIHTILMHAPEENGVFIHNSINKIMSKRYINFNVRKILIRISSLIKSRKLDYLCDPSQLIIIIGVPQIISNAELLEDIKLYKLKKLIENIVNSIVICKPKNHEKMFYLELSGCQSQSDQEIIFDNGKYEKKGNLQLKPRNKFFSILLNCSVDNLGSGDKTMKCVNKELAKKNSKISESCSKCFENSVNCGKSNCWLSCLFSNPCSDSCFNCGVNYCKKELINCTGLLNLPDACV</sequence>
<evidence type="ECO:0000313" key="3">
    <source>
        <dbReference type="Proteomes" id="UP000220158"/>
    </source>
</evidence>
<dbReference type="VEuPathDB" id="PlasmoDB:PRELSG_1206400"/>
<keyword evidence="3" id="KW-1185">Reference proteome</keyword>
<dbReference type="OrthoDB" id="126772at2759"/>